<dbReference type="Pfam" id="PF19271">
    <property type="entry name" value="Nis1"/>
    <property type="match status" value="1"/>
</dbReference>
<keyword evidence="4" id="KW-1185">Reference proteome</keyword>
<dbReference type="Proteomes" id="UP000518752">
    <property type="component" value="Unassembled WGS sequence"/>
</dbReference>
<proteinExistence type="predicted"/>
<gene>
    <name evidence="3" type="ORF">D9757_009507</name>
    <name evidence="2" type="ORF">D9757_013805</name>
</gene>
<dbReference type="EMBL" id="JAACJN010000075">
    <property type="protein sequence ID" value="KAF5378656.1"/>
    <property type="molecule type" value="Genomic_DNA"/>
</dbReference>
<dbReference type="EMBL" id="JAACJN010000278">
    <property type="protein sequence ID" value="KAF5352230.1"/>
    <property type="molecule type" value="Genomic_DNA"/>
</dbReference>
<reference evidence="3 4" key="1">
    <citation type="journal article" date="2020" name="ISME J.">
        <title>Uncovering the hidden diversity of litter-decomposition mechanisms in mushroom-forming fungi.</title>
        <authorList>
            <person name="Floudas D."/>
            <person name="Bentzer J."/>
            <person name="Ahren D."/>
            <person name="Johansson T."/>
            <person name="Persson P."/>
            <person name="Tunlid A."/>
        </authorList>
    </citation>
    <scope>NUCLEOTIDE SEQUENCE [LARGE SCALE GENOMIC DNA]</scope>
    <source>
        <strain evidence="3 4">CBS 406.79</strain>
    </source>
</reference>
<evidence type="ECO:0000256" key="1">
    <source>
        <dbReference type="SAM" id="SignalP"/>
    </source>
</evidence>
<evidence type="ECO:0000313" key="2">
    <source>
        <dbReference type="EMBL" id="KAF5352230.1"/>
    </source>
</evidence>
<name>A0A8H5H8M8_9AGAR</name>
<feature type="signal peptide" evidence="1">
    <location>
        <begin position="1"/>
        <end position="20"/>
    </location>
</feature>
<keyword evidence="1" id="KW-0732">Signal</keyword>
<protein>
    <submittedName>
        <fullName evidence="3">Uncharacterized protein</fullName>
    </submittedName>
</protein>
<dbReference type="InterPro" id="IPR045469">
    <property type="entry name" value="Nis1"/>
</dbReference>
<dbReference type="OrthoDB" id="2841294at2759"/>
<dbReference type="AlphaFoldDB" id="A0A8H5H8M8"/>
<comment type="caution">
    <text evidence="3">The sequence shown here is derived from an EMBL/GenBank/DDBJ whole genome shotgun (WGS) entry which is preliminary data.</text>
</comment>
<feature type="chain" id="PRO_5036430913" evidence="1">
    <location>
        <begin position="21"/>
        <end position="150"/>
    </location>
</feature>
<sequence length="150" mass="15851">MRFLPTLFTIFALAASSVVAQNALILAPADRTQVTAGSTFNVSIAQPDSNSSWKNVAIVVGLLNCAQFSSDGKCLGPSQELGTILYSGPFNPAFTTDPGTRGLPPHQNFTFTVPSDFEHGDSQLGVALFDLVGALLFPSLQTFNTTIVVN</sequence>
<evidence type="ECO:0000313" key="4">
    <source>
        <dbReference type="Proteomes" id="UP000518752"/>
    </source>
</evidence>
<organism evidence="3 4">
    <name type="scientific">Collybiopsis confluens</name>
    <dbReference type="NCBI Taxonomy" id="2823264"/>
    <lineage>
        <taxon>Eukaryota</taxon>
        <taxon>Fungi</taxon>
        <taxon>Dikarya</taxon>
        <taxon>Basidiomycota</taxon>
        <taxon>Agaricomycotina</taxon>
        <taxon>Agaricomycetes</taxon>
        <taxon>Agaricomycetidae</taxon>
        <taxon>Agaricales</taxon>
        <taxon>Marasmiineae</taxon>
        <taxon>Omphalotaceae</taxon>
        <taxon>Collybiopsis</taxon>
    </lineage>
</organism>
<accession>A0A8H5H8M8</accession>
<evidence type="ECO:0000313" key="3">
    <source>
        <dbReference type="EMBL" id="KAF5378656.1"/>
    </source>
</evidence>